<protein>
    <submittedName>
        <fullName evidence="2">Uncharacterized protein</fullName>
    </submittedName>
</protein>
<name>A0A015JAR2_RHIIW</name>
<gene>
    <name evidence="2" type="ORF">RirG_122260</name>
</gene>
<dbReference type="EMBL" id="JEMT01018609">
    <property type="protein sequence ID" value="EXX66597.1"/>
    <property type="molecule type" value="Genomic_DNA"/>
</dbReference>
<accession>A0A015JAR2</accession>
<feature type="region of interest" description="Disordered" evidence="1">
    <location>
        <begin position="74"/>
        <end position="134"/>
    </location>
</feature>
<sequence>MVIQNLWYMVIFSISWLRYIKSILYILDHSKIVTKLRKSSLDDIEEFSDIPQSDLPANKPADIHIFNMPEIIPPKIIPPQPERHNRVADRKNKPSLNTKDTRAPVAPTSGTSETSKRPEPVIDEPETYKSPKFIKSSNEVSSAIVLNKA</sequence>
<evidence type="ECO:0000313" key="3">
    <source>
        <dbReference type="Proteomes" id="UP000022910"/>
    </source>
</evidence>
<keyword evidence="3" id="KW-1185">Reference proteome</keyword>
<dbReference type="AlphaFoldDB" id="A0A015JAR2"/>
<comment type="caution">
    <text evidence="2">The sequence shown here is derived from an EMBL/GenBank/DDBJ whole genome shotgun (WGS) entry which is preliminary data.</text>
</comment>
<evidence type="ECO:0000313" key="2">
    <source>
        <dbReference type="EMBL" id="EXX66597.1"/>
    </source>
</evidence>
<reference evidence="2 3" key="1">
    <citation type="submission" date="2014-02" db="EMBL/GenBank/DDBJ databases">
        <title>Single nucleus genome sequencing reveals high similarity among nuclei of an endomycorrhizal fungus.</title>
        <authorList>
            <person name="Lin K."/>
            <person name="Geurts R."/>
            <person name="Zhang Z."/>
            <person name="Limpens E."/>
            <person name="Saunders D.G."/>
            <person name="Mu D."/>
            <person name="Pang E."/>
            <person name="Cao H."/>
            <person name="Cha H."/>
            <person name="Lin T."/>
            <person name="Zhou Q."/>
            <person name="Shang Y."/>
            <person name="Li Y."/>
            <person name="Ivanov S."/>
            <person name="Sharma T."/>
            <person name="Velzen R.V."/>
            <person name="Ruijter N.D."/>
            <person name="Aanen D.K."/>
            <person name="Win J."/>
            <person name="Kamoun S."/>
            <person name="Bisseling T."/>
            <person name="Huang S."/>
        </authorList>
    </citation>
    <scope>NUCLEOTIDE SEQUENCE [LARGE SCALE GENOMIC DNA]</scope>
    <source>
        <strain evidence="3">DAOM197198w</strain>
    </source>
</reference>
<proteinExistence type="predicted"/>
<dbReference type="Proteomes" id="UP000022910">
    <property type="component" value="Unassembled WGS sequence"/>
</dbReference>
<feature type="compositionally biased region" description="Basic and acidic residues" evidence="1">
    <location>
        <begin position="81"/>
        <end position="92"/>
    </location>
</feature>
<dbReference type="HOGENOM" id="CLU_1750691_0_0_1"/>
<evidence type="ECO:0000256" key="1">
    <source>
        <dbReference type="SAM" id="MobiDB-lite"/>
    </source>
</evidence>
<organism evidence="2 3">
    <name type="scientific">Rhizophagus irregularis (strain DAOM 197198w)</name>
    <name type="common">Glomus intraradices</name>
    <dbReference type="NCBI Taxonomy" id="1432141"/>
    <lineage>
        <taxon>Eukaryota</taxon>
        <taxon>Fungi</taxon>
        <taxon>Fungi incertae sedis</taxon>
        <taxon>Mucoromycota</taxon>
        <taxon>Glomeromycotina</taxon>
        <taxon>Glomeromycetes</taxon>
        <taxon>Glomerales</taxon>
        <taxon>Glomeraceae</taxon>
        <taxon>Rhizophagus</taxon>
    </lineage>
</organism>